<keyword evidence="5" id="KW-1185">Reference proteome</keyword>
<evidence type="ECO:0000256" key="3">
    <source>
        <dbReference type="SAM" id="Phobius"/>
    </source>
</evidence>
<dbReference type="GO" id="GO:0016758">
    <property type="term" value="F:hexosyltransferase activity"/>
    <property type="evidence" value="ECO:0007669"/>
    <property type="project" value="TreeGrafter"/>
</dbReference>
<keyword evidence="2 4" id="KW-0808">Transferase</keyword>
<keyword evidence="1" id="KW-0328">Glycosyltransferase</keyword>
<sequence>MNTQTLPVSPSQTSVIGIGVHRTSYEECTDLIIQNAKRHQSCTVAATDVHSMMRGYLDPQGHGYRLNNFTVVTPDGQPVRWALNLFRKSGEKYLRDRVRGPELMLRVCERAAAEGVSIFLYGSTEAILEQLQVKLTEKFPNLKIAGAISPPFRALTPQEDAEYVQTIRQSGAGILFVGLGCPKQEEWAFTHSHRLDCPILCVGAAFDMHAGQVDEAPILMQTFGLEWLYRFMQEPVRLWKRYLLINPLYLVLVALQLFKILPRQKKRNRIDYQTSHII</sequence>
<dbReference type="Proteomes" id="UP000003835">
    <property type="component" value="Unassembled WGS sequence"/>
</dbReference>
<reference evidence="4 5" key="1">
    <citation type="submission" date="2008-07" db="EMBL/GenBank/DDBJ databases">
        <authorList>
            <person name="Tandeau de Marsac N."/>
            <person name="Ferriera S."/>
            <person name="Johnson J."/>
            <person name="Kravitz S."/>
            <person name="Beeson K."/>
            <person name="Sutton G."/>
            <person name="Rogers Y.-H."/>
            <person name="Friedman R."/>
            <person name="Frazier M."/>
            <person name="Venter J.C."/>
        </authorList>
    </citation>
    <scope>NUCLEOTIDE SEQUENCE [LARGE SCALE GENOMIC DNA]</scope>
    <source>
        <strain evidence="4 5">PCC 7420</strain>
    </source>
</reference>
<dbReference type="OrthoDB" id="9771846at2"/>
<keyword evidence="3" id="KW-0812">Transmembrane</keyword>
<dbReference type="PANTHER" id="PTHR34136">
    <property type="match status" value="1"/>
</dbReference>
<keyword evidence="3" id="KW-1133">Transmembrane helix</keyword>
<keyword evidence="3" id="KW-0472">Membrane</keyword>
<dbReference type="Pfam" id="PF03808">
    <property type="entry name" value="Glyco_tran_WecG"/>
    <property type="match status" value="1"/>
</dbReference>
<protein>
    <submittedName>
        <fullName evidence="4">Glycosyl transferase WecB/TagA/CpsF family</fullName>
    </submittedName>
</protein>
<dbReference type="CDD" id="cd06533">
    <property type="entry name" value="Glyco_transf_WecG_TagA"/>
    <property type="match status" value="1"/>
</dbReference>
<dbReference type="eggNOG" id="COG1922">
    <property type="taxonomic scope" value="Bacteria"/>
</dbReference>
<organism evidence="4 5">
    <name type="scientific">Coleofasciculus chthonoplastes PCC 7420</name>
    <dbReference type="NCBI Taxonomy" id="118168"/>
    <lineage>
        <taxon>Bacteria</taxon>
        <taxon>Bacillati</taxon>
        <taxon>Cyanobacteriota</taxon>
        <taxon>Cyanophyceae</taxon>
        <taxon>Coleofasciculales</taxon>
        <taxon>Coleofasciculaceae</taxon>
        <taxon>Coleofasciculus</taxon>
    </lineage>
</organism>
<accession>B4VTI2</accession>
<evidence type="ECO:0000313" key="5">
    <source>
        <dbReference type="Proteomes" id="UP000003835"/>
    </source>
</evidence>
<gene>
    <name evidence="4" type="ORF">MC7420_6179</name>
</gene>
<dbReference type="EMBL" id="DS989852">
    <property type="protein sequence ID" value="EDX74701.1"/>
    <property type="molecule type" value="Genomic_DNA"/>
</dbReference>
<proteinExistence type="predicted"/>
<dbReference type="RefSeq" id="WP_006102032.1">
    <property type="nucleotide sequence ID" value="NZ_DS989852.1"/>
</dbReference>
<dbReference type="PANTHER" id="PTHR34136:SF1">
    <property type="entry name" value="UDP-N-ACETYL-D-MANNOSAMINURONIC ACID TRANSFERASE"/>
    <property type="match status" value="1"/>
</dbReference>
<evidence type="ECO:0000313" key="4">
    <source>
        <dbReference type="EMBL" id="EDX74701.1"/>
    </source>
</evidence>
<dbReference type="AlphaFoldDB" id="B4VTI2"/>
<dbReference type="STRING" id="118168.MC7420_6179"/>
<dbReference type="InterPro" id="IPR004629">
    <property type="entry name" value="WecG_TagA_CpsF"/>
</dbReference>
<dbReference type="HOGENOM" id="CLU_063203_2_0_3"/>
<name>B4VTI2_9CYAN</name>
<evidence type="ECO:0000256" key="1">
    <source>
        <dbReference type="ARBA" id="ARBA00022676"/>
    </source>
</evidence>
<dbReference type="NCBIfam" id="TIGR00696">
    <property type="entry name" value="wecG_tagA_cpsF"/>
    <property type="match status" value="1"/>
</dbReference>
<evidence type="ECO:0000256" key="2">
    <source>
        <dbReference type="ARBA" id="ARBA00022679"/>
    </source>
</evidence>
<feature type="transmembrane region" description="Helical" evidence="3">
    <location>
        <begin position="242"/>
        <end position="261"/>
    </location>
</feature>